<dbReference type="SUPFAM" id="SSF53474">
    <property type="entry name" value="alpha/beta-Hydrolases"/>
    <property type="match status" value="1"/>
</dbReference>
<dbReference type="PANTHER" id="PTHR43194:SF2">
    <property type="entry name" value="PEROXISOMAL MEMBRANE PROTEIN LPX1"/>
    <property type="match status" value="1"/>
</dbReference>
<dbReference type="Pfam" id="PF12697">
    <property type="entry name" value="Abhydrolase_6"/>
    <property type="match status" value="1"/>
</dbReference>
<evidence type="ECO:0000259" key="1">
    <source>
        <dbReference type="Pfam" id="PF12697"/>
    </source>
</evidence>
<dbReference type="KEGG" id="spue:AB5L97_04015"/>
<gene>
    <name evidence="2" type="ORF">AB5L97_04015</name>
</gene>
<dbReference type="InterPro" id="IPR000073">
    <property type="entry name" value="AB_hydrolase_1"/>
</dbReference>
<protein>
    <submittedName>
        <fullName evidence="2">Alpha/beta fold hydrolase</fullName>
    </submittedName>
</protein>
<dbReference type="RefSeq" id="WP_369046550.1">
    <property type="nucleotide sequence ID" value="NZ_CP163302.1"/>
</dbReference>
<reference evidence="2" key="1">
    <citation type="submission" date="2024-07" db="EMBL/GenBank/DDBJ databases">
        <authorList>
            <person name="fu j."/>
        </authorList>
    </citation>
    <scope>NUCLEOTIDE SEQUENCE</scope>
    <source>
        <strain evidence="2">P10A9</strain>
    </source>
</reference>
<accession>A0AB39L5R6</accession>
<feature type="domain" description="AB hydrolase-1" evidence="1">
    <location>
        <begin position="26"/>
        <end position="248"/>
    </location>
</feature>
<name>A0AB39L5R6_9MICC</name>
<dbReference type="GO" id="GO:0016787">
    <property type="term" value="F:hydrolase activity"/>
    <property type="evidence" value="ECO:0007669"/>
    <property type="project" value="UniProtKB-KW"/>
</dbReference>
<organism evidence="2">
    <name type="scientific">Sinomonas puerhi</name>
    <dbReference type="NCBI Taxonomy" id="3238584"/>
    <lineage>
        <taxon>Bacteria</taxon>
        <taxon>Bacillati</taxon>
        <taxon>Actinomycetota</taxon>
        <taxon>Actinomycetes</taxon>
        <taxon>Micrococcales</taxon>
        <taxon>Micrococcaceae</taxon>
        <taxon>Sinomonas</taxon>
    </lineage>
</organism>
<proteinExistence type="predicted"/>
<evidence type="ECO:0000313" key="2">
    <source>
        <dbReference type="EMBL" id="XDP46191.1"/>
    </source>
</evidence>
<dbReference type="PANTHER" id="PTHR43194">
    <property type="entry name" value="HYDROLASE ALPHA/BETA FOLD FAMILY"/>
    <property type="match status" value="1"/>
</dbReference>
<dbReference type="EMBL" id="CP163302">
    <property type="protein sequence ID" value="XDP46191.1"/>
    <property type="molecule type" value="Genomic_DNA"/>
</dbReference>
<dbReference type="Gene3D" id="3.40.50.1820">
    <property type="entry name" value="alpha/beta hydrolase"/>
    <property type="match status" value="1"/>
</dbReference>
<sequence>MSILQTHPRGLSVRETTSGIPGAQRVVFVHGAMDTGSSFSRLLAHLGDVDAVVYDRRGYGESKLGGRAPFLIEEHVQDLLTLLEGHRSMVLAHSLGGVIALAAAQRSPHLFAGLLTYEAPMPWAPWWPALSLPRDPGNTEQVREAATLFLRRHLSDERWAALDDEHREALLVHGPAWAAELSDARSGPPAFAPEDICVPLLAVHGTLTDERHREATALLAQRAPEARLATIEGAGHLGHRRHSEALAALLREHLAATAEAKA</sequence>
<keyword evidence="2" id="KW-0378">Hydrolase</keyword>
<dbReference type="InterPro" id="IPR050228">
    <property type="entry name" value="Carboxylesterase_BioH"/>
</dbReference>
<dbReference type="AlphaFoldDB" id="A0AB39L5R6"/>
<dbReference type="InterPro" id="IPR029058">
    <property type="entry name" value="AB_hydrolase_fold"/>
</dbReference>